<protein>
    <submittedName>
        <fullName evidence="3">Bifunctional oligoribonuclease/PAP phosphatase NrnA</fullName>
    </submittedName>
</protein>
<dbReference type="PANTHER" id="PTHR47618:SF1">
    <property type="entry name" value="BIFUNCTIONAL OLIGORIBONUCLEASE AND PAP PHOSPHATASE NRNA"/>
    <property type="match status" value="1"/>
</dbReference>
<dbReference type="Pfam" id="PF01368">
    <property type="entry name" value="DHH"/>
    <property type="match status" value="1"/>
</dbReference>
<dbReference type="InterPro" id="IPR038763">
    <property type="entry name" value="DHH_sf"/>
</dbReference>
<gene>
    <name evidence="3" type="ORF">H9789_01955</name>
</gene>
<comment type="caution">
    <text evidence="3">The sequence shown here is derived from an EMBL/GenBank/DDBJ whole genome shotgun (WGS) entry which is preliminary data.</text>
</comment>
<reference evidence="3" key="2">
    <citation type="submission" date="2021-04" db="EMBL/GenBank/DDBJ databases">
        <authorList>
            <person name="Gilroy R."/>
        </authorList>
    </citation>
    <scope>NUCLEOTIDE SEQUENCE</scope>
    <source>
        <strain evidence="3">G3-2149</strain>
    </source>
</reference>
<evidence type="ECO:0000313" key="4">
    <source>
        <dbReference type="Proteomes" id="UP000823865"/>
    </source>
</evidence>
<accession>A0A9E2L6R8</accession>
<dbReference type="Pfam" id="PF02272">
    <property type="entry name" value="DHHA1"/>
    <property type="match status" value="1"/>
</dbReference>
<dbReference type="Gene3D" id="3.90.1640.10">
    <property type="entry name" value="inorganic pyrophosphatase (n-terminal core)"/>
    <property type="match status" value="1"/>
</dbReference>
<evidence type="ECO:0000259" key="1">
    <source>
        <dbReference type="Pfam" id="PF01368"/>
    </source>
</evidence>
<dbReference type="InterPro" id="IPR003156">
    <property type="entry name" value="DHHA1_dom"/>
</dbReference>
<feature type="domain" description="DHHA1" evidence="2">
    <location>
        <begin position="255"/>
        <end position="337"/>
    </location>
</feature>
<dbReference type="EMBL" id="JAHLFU010000032">
    <property type="protein sequence ID" value="MBU3852593.1"/>
    <property type="molecule type" value="Genomic_DNA"/>
</dbReference>
<name>A0A9E2L6R8_9BACT</name>
<evidence type="ECO:0000313" key="3">
    <source>
        <dbReference type="EMBL" id="MBU3852593.1"/>
    </source>
</evidence>
<reference evidence="3" key="1">
    <citation type="journal article" date="2021" name="PeerJ">
        <title>Extensive microbial diversity within the chicken gut microbiome revealed by metagenomics and culture.</title>
        <authorList>
            <person name="Gilroy R."/>
            <person name="Ravi A."/>
            <person name="Getino M."/>
            <person name="Pursley I."/>
            <person name="Horton D.L."/>
            <person name="Alikhan N.F."/>
            <person name="Baker D."/>
            <person name="Gharbi K."/>
            <person name="Hall N."/>
            <person name="Watson M."/>
            <person name="Adriaenssens E.M."/>
            <person name="Foster-Nyarko E."/>
            <person name="Jarju S."/>
            <person name="Secka A."/>
            <person name="Antonio M."/>
            <person name="Oren A."/>
            <person name="Chaudhuri R.R."/>
            <person name="La Ragione R."/>
            <person name="Hildebrand F."/>
            <person name="Pallen M.J."/>
        </authorList>
    </citation>
    <scope>NUCLEOTIDE SEQUENCE</scope>
    <source>
        <strain evidence="3">G3-2149</strain>
    </source>
</reference>
<dbReference type="InterPro" id="IPR001667">
    <property type="entry name" value="DDH_dom"/>
</dbReference>
<organism evidence="3 4">
    <name type="scientific">Candidatus Paraprevotella stercoravium</name>
    <dbReference type="NCBI Taxonomy" id="2838725"/>
    <lineage>
        <taxon>Bacteria</taxon>
        <taxon>Pseudomonadati</taxon>
        <taxon>Bacteroidota</taxon>
        <taxon>Bacteroidia</taxon>
        <taxon>Bacteroidales</taxon>
        <taxon>Prevotellaceae</taxon>
        <taxon>Paraprevotella</taxon>
    </lineage>
</organism>
<dbReference type="Gene3D" id="3.10.310.30">
    <property type="match status" value="1"/>
</dbReference>
<evidence type="ECO:0000259" key="2">
    <source>
        <dbReference type="Pfam" id="PF02272"/>
    </source>
</evidence>
<feature type="domain" description="DDH" evidence="1">
    <location>
        <begin position="23"/>
        <end position="174"/>
    </location>
</feature>
<sequence>MIESLVSEKQLADLKMLLDKAQKIVLTCHVSPDGDAMGALTALLSVLKHQNKEVFAITPNIFPDFLNWLPGVAEVMVYEKNEEMLNPILQTADLFVCLDFNGLSRLSTMETVVRESPAAKIVIDHHPGPEDFASCLISFPQMSSTCELLYRVLVALYGEDMLGYDEAVCLYTGMMTDTGAFTYNSSRSDIYYIIGKLLEKGIDKDKIYRNVFYEYSPERFRLLGYVLYVKMEQLHEYHSVILSLDREEQKRFSHKKGDTEGFVNIPLQIKGNKLSIFLRENTEQDNIRVSLRSVDDFPCNQMAAEFFNGGGHLNAAGGTLECTLDEAIDLAKKAVRKYAYLLK</sequence>
<dbReference type="InterPro" id="IPR051319">
    <property type="entry name" value="Oligoribo/pAp-PDE_c-di-AMP_PDE"/>
</dbReference>
<dbReference type="Proteomes" id="UP000823865">
    <property type="component" value="Unassembled WGS sequence"/>
</dbReference>
<proteinExistence type="predicted"/>
<dbReference type="AlphaFoldDB" id="A0A9E2L6R8"/>
<dbReference type="GO" id="GO:0003676">
    <property type="term" value="F:nucleic acid binding"/>
    <property type="evidence" value="ECO:0007669"/>
    <property type="project" value="InterPro"/>
</dbReference>
<dbReference type="PANTHER" id="PTHR47618">
    <property type="entry name" value="BIFUNCTIONAL OLIGORIBONUCLEASE AND PAP PHOSPHATASE NRNA"/>
    <property type="match status" value="1"/>
</dbReference>
<dbReference type="SUPFAM" id="SSF64182">
    <property type="entry name" value="DHH phosphoesterases"/>
    <property type="match status" value="1"/>
</dbReference>